<dbReference type="InterPro" id="IPR010016">
    <property type="entry name" value="PxpB"/>
</dbReference>
<name>A0A852RUX5_9ACTN</name>
<dbReference type="Pfam" id="PF02682">
    <property type="entry name" value="CT_C_D"/>
    <property type="match status" value="1"/>
</dbReference>
<keyword evidence="6" id="KW-1185">Reference proteome</keyword>
<evidence type="ECO:0000256" key="1">
    <source>
        <dbReference type="ARBA" id="ARBA00022741"/>
    </source>
</evidence>
<dbReference type="SUPFAM" id="SSF160467">
    <property type="entry name" value="PH0987 N-terminal domain-like"/>
    <property type="match status" value="1"/>
</dbReference>
<dbReference type="PANTHER" id="PTHR34698">
    <property type="entry name" value="5-OXOPROLINASE SUBUNIT B"/>
    <property type="match status" value="1"/>
</dbReference>
<dbReference type="AlphaFoldDB" id="A0A852RUX5"/>
<dbReference type="SMART" id="SM00796">
    <property type="entry name" value="AHS1"/>
    <property type="match status" value="1"/>
</dbReference>
<dbReference type="Proteomes" id="UP000582231">
    <property type="component" value="Unassembled WGS sequence"/>
</dbReference>
<keyword evidence="2" id="KW-0378">Hydrolase</keyword>
<dbReference type="InterPro" id="IPR003833">
    <property type="entry name" value="CT_C_D"/>
</dbReference>
<proteinExistence type="predicted"/>
<dbReference type="GO" id="GO:0005524">
    <property type="term" value="F:ATP binding"/>
    <property type="evidence" value="ECO:0007669"/>
    <property type="project" value="UniProtKB-KW"/>
</dbReference>
<organism evidence="5 6">
    <name type="scientific">Nocardioides kongjuensis</name>
    <dbReference type="NCBI Taxonomy" id="349522"/>
    <lineage>
        <taxon>Bacteria</taxon>
        <taxon>Bacillati</taxon>
        <taxon>Actinomycetota</taxon>
        <taxon>Actinomycetes</taxon>
        <taxon>Propionibacteriales</taxon>
        <taxon>Nocardioidaceae</taxon>
        <taxon>Nocardioides</taxon>
    </lineage>
</organism>
<gene>
    <name evidence="5" type="ORF">BJ958_001918</name>
</gene>
<dbReference type="RefSeq" id="WP_179726628.1">
    <property type="nucleotide sequence ID" value="NZ_BAABEF010000001.1"/>
</dbReference>
<evidence type="ECO:0000256" key="2">
    <source>
        <dbReference type="ARBA" id="ARBA00022801"/>
    </source>
</evidence>
<dbReference type="PANTHER" id="PTHR34698:SF2">
    <property type="entry name" value="5-OXOPROLINASE SUBUNIT B"/>
    <property type="match status" value="1"/>
</dbReference>
<reference evidence="5 6" key="1">
    <citation type="submission" date="2020-07" db="EMBL/GenBank/DDBJ databases">
        <title>Sequencing the genomes of 1000 actinobacteria strains.</title>
        <authorList>
            <person name="Klenk H.-P."/>
        </authorList>
    </citation>
    <scope>NUCLEOTIDE SEQUENCE [LARGE SCALE GENOMIC DNA]</scope>
    <source>
        <strain evidence="5 6">DSM 19082</strain>
    </source>
</reference>
<evidence type="ECO:0000313" key="6">
    <source>
        <dbReference type="Proteomes" id="UP000582231"/>
    </source>
</evidence>
<comment type="caution">
    <text evidence="5">The sequence shown here is derived from an EMBL/GenBank/DDBJ whole genome shotgun (WGS) entry which is preliminary data.</text>
</comment>
<dbReference type="SUPFAM" id="SSF50891">
    <property type="entry name" value="Cyclophilin-like"/>
    <property type="match status" value="1"/>
</dbReference>
<keyword evidence="1" id="KW-0547">Nucleotide-binding</keyword>
<sequence length="211" mass="22575">MRLLPYGDRGLLVELADTAAVVAVAELVRTHPLVSELVADVVPGARTVLVVARAGVRVDRLVDVVPDERAVAEAIAQPVRQVRREDPTRIPVTYDGPDLAEVAALTGMDEREVVAAHTGTPWRVAFGGFAPGFAYLVGGDPRLRVPRRDEPRTSVPAGSVGLAGEFSGVYPRASPGGWQLIGRTDLSLWDLDRDRPALLSAGATVVFEEVR</sequence>
<dbReference type="GO" id="GO:0016787">
    <property type="term" value="F:hydrolase activity"/>
    <property type="evidence" value="ECO:0007669"/>
    <property type="project" value="UniProtKB-KW"/>
</dbReference>
<dbReference type="Gene3D" id="2.40.100.10">
    <property type="entry name" value="Cyclophilin-like"/>
    <property type="match status" value="1"/>
</dbReference>
<evidence type="ECO:0000256" key="3">
    <source>
        <dbReference type="ARBA" id="ARBA00022840"/>
    </source>
</evidence>
<keyword evidence="3" id="KW-0067">ATP-binding</keyword>
<dbReference type="Gene3D" id="3.30.1360.40">
    <property type="match status" value="1"/>
</dbReference>
<evidence type="ECO:0000313" key="5">
    <source>
        <dbReference type="EMBL" id="NYD30372.1"/>
    </source>
</evidence>
<accession>A0A852RUX5</accession>
<dbReference type="InterPro" id="IPR029000">
    <property type="entry name" value="Cyclophilin-like_dom_sf"/>
</dbReference>
<dbReference type="EMBL" id="JACCBF010000001">
    <property type="protein sequence ID" value="NYD30372.1"/>
    <property type="molecule type" value="Genomic_DNA"/>
</dbReference>
<feature type="domain" description="Carboxyltransferase" evidence="4">
    <location>
        <begin position="1"/>
        <end position="199"/>
    </location>
</feature>
<protein>
    <submittedName>
        <fullName evidence="5">KipI family sensor histidine kinase inhibitor</fullName>
    </submittedName>
</protein>
<evidence type="ECO:0000259" key="4">
    <source>
        <dbReference type="SMART" id="SM00796"/>
    </source>
</evidence>